<organism evidence="4 5">
    <name type="scientific">Candidatus Ornithomonoglobus merdipullorum</name>
    <dbReference type="NCBI Taxonomy" id="2840895"/>
    <lineage>
        <taxon>Bacteria</taxon>
        <taxon>Bacillati</taxon>
        <taxon>Bacillota</taxon>
        <taxon>Clostridia</taxon>
        <taxon>Candidatus Ornithomonoglobus</taxon>
    </lineage>
</organism>
<dbReference type="HAMAP" id="MF_04144">
    <property type="entry name" value="TERL_LAMBDA"/>
    <property type="match status" value="1"/>
</dbReference>
<sequence>MSSERQRRRQKTRNLFRRCLKASLSRPEQLTVSQWAEKYRILDESSSLPGHWHNDITPYLVGIMDCFNDPYIHFINFVKSTQVGGTEALINATGWIITKAPAPTMIVYPTDDLAKDISNDKLKPAYRQTPEIAERFFRTKSSELNLRFRNMNLYLRSGGSPSKLASKAIKYLFFDEIDKMAGASKKEASPYNLAVERTRTFKYSRKVYTCSTPTHRENYVWKFHERADEQRYYYVPCPHCGEYILLEWEQIKFADNDEKKLTNAERSATAMYFCQECGAAIEDKEKPAMLRRGEWRDVKKTCVGLPQRVSFHINALYSFFLTWRDIVFEFLDSKDDPEELQNFVNSWLGEPWEDTKLKTSAELVLARQAAETRGTVPEWAELLTAGVDVQENSVYIDIIAVGAGMTTQSVFHAQLMSLDDIPAYMTAEYSSASGRKFIVLLCLIDSGDQTDTVYDFCLQHEWAIACKGVAPNNNHYKISKINRTNARYDGQPLVLVDGSKYKDMIASRLHQPNGTGSCMVHADCDAEYAQQLTAEHKVAEGTGARRRLVWKPKTSHADNHYLDARVYATAAADIRGARSLTADITHQKQPEPSKTNEERKSGWLSGY</sequence>
<dbReference type="Pfam" id="PF20454">
    <property type="entry name" value="GpA_nuclease"/>
    <property type="match status" value="1"/>
</dbReference>
<proteinExistence type="inferred from homology"/>
<dbReference type="PANTHER" id="PTHR34413">
    <property type="entry name" value="PROPHAGE TAIL FIBER ASSEMBLY PROTEIN HOMOLOG TFAE-RELATED-RELATED"/>
    <property type="match status" value="1"/>
</dbReference>
<accession>A0A9D1M9L6</accession>
<dbReference type="GO" id="GO:0016887">
    <property type="term" value="F:ATP hydrolysis activity"/>
    <property type="evidence" value="ECO:0007669"/>
    <property type="project" value="InterPro"/>
</dbReference>
<dbReference type="InterPro" id="IPR046453">
    <property type="entry name" value="GpA_ATPase"/>
</dbReference>
<dbReference type="Pfam" id="PF05876">
    <property type="entry name" value="GpA_ATPase"/>
    <property type="match status" value="1"/>
</dbReference>
<gene>
    <name evidence="4" type="ORF">IAA61_00170</name>
</gene>
<evidence type="ECO:0000259" key="3">
    <source>
        <dbReference type="Pfam" id="PF20454"/>
    </source>
</evidence>
<dbReference type="InterPro" id="IPR051220">
    <property type="entry name" value="TFA_Chaperone"/>
</dbReference>
<reference evidence="4" key="1">
    <citation type="submission" date="2020-10" db="EMBL/GenBank/DDBJ databases">
        <authorList>
            <person name="Gilroy R."/>
        </authorList>
    </citation>
    <scope>NUCLEOTIDE SEQUENCE</scope>
    <source>
        <strain evidence="4">USAMLcec3-3695</strain>
    </source>
</reference>
<reference evidence="4" key="2">
    <citation type="journal article" date="2021" name="PeerJ">
        <title>Extensive microbial diversity within the chicken gut microbiome revealed by metagenomics and culture.</title>
        <authorList>
            <person name="Gilroy R."/>
            <person name="Ravi A."/>
            <person name="Getino M."/>
            <person name="Pursley I."/>
            <person name="Horton D.L."/>
            <person name="Alikhan N.F."/>
            <person name="Baker D."/>
            <person name="Gharbi K."/>
            <person name="Hall N."/>
            <person name="Watson M."/>
            <person name="Adriaenssens E.M."/>
            <person name="Foster-Nyarko E."/>
            <person name="Jarju S."/>
            <person name="Secka A."/>
            <person name="Antonio M."/>
            <person name="Oren A."/>
            <person name="Chaudhuri R.R."/>
            <person name="La Ragione R."/>
            <person name="Hildebrand F."/>
            <person name="Pallen M.J."/>
        </authorList>
    </citation>
    <scope>NUCLEOTIDE SEQUENCE</scope>
    <source>
        <strain evidence="4">USAMLcec3-3695</strain>
    </source>
</reference>
<evidence type="ECO:0000259" key="2">
    <source>
        <dbReference type="Pfam" id="PF05876"/>
    </source>
</evidence>
<feature type="domain" description="Terminase large subunit GpA endonuclease" evidence="3">
    <location>
        <begin position="309"/>
        <end position="578"/>
    </location>
</feature>
<comment type="caution">
    <text evidence="4">The sequence shown here is derived from an EMBL/GenBank/DDBJ whole genome shotgun (WGS) entry which is preliminary data.</text>
</comment>
<dbReference type="Gene3D" id="3.40.50.300">
    <property type="entry name" value="P-loop containing nucleotide triphosphate hydrolases"/>
    <property type="match status" value="1"/>
</dbReference>
<protein>
    <submittedName>
        <fullName evidence="4">Phage terminase large subunit family protein</fullName>
    </submittedName>
</protein>
<dbReference type="InterPro" id="IPR027417">
    <property type="entry name" value="P-loop_NTPase"/>
</dbReference>
<evidence type="ECO:0000256" key="1">
    <source>
        <dbReference type="SAM" id="MobiDB-lite"/>
    </source>
</evidence>
<dbReference type="GO" id="GO:0004519">
    <property type="term" value="F:endonuclease activity"/>
    <property type="evidence" value="ECO:0007669"/>
    <property type="project" value="InterPro"/>
</dbReference>
<dbReference type="EMBL" id="DVNB01000002">
    <property type="protein sequence ID" value="HIU56207.1"/>
    <property type="molecule type" value="Genomic_DNA"/>
</dbReference>
<evidence type="ECO:0000313" key="5">
    <source>
        <dbReference type="Proteomes" id="UP000824109"/>
    </source>
</evidence>
<dbReference type="Proteomes" id="UP000824109">
    <property type="component" value="Unassembled WGS sequence"/>
</dbReference>
<dbReference type="InterPro" id="IPR008866">
    <property type="entry name" value="Phage_lambda_GpA-like"/>
</dbReference>
<feature type="region of interest" description="Disordered" evidence="1">
    <location>
        <begin position="582"/>
        <end position="607"/>
    </location>
</feature>
<dbReference type="PANTHER" id="PTHR34413:SF2">
    <property type="entry name" value="PROPHAGE TAIL FIBER ASSEMBLY PROTEIN HOMOLOG TFAE-RELATED"/>
    <property type="match status" value="1"/>
</dbReference>
<feature type="domain" description="Phage terminase large subunit GpA ATPase" evidence="2">
    <location>
        <begin position="46"/>
        <end position="295"/>
    </location>
</feature>
<dbReference type="AlphaFoldDB" id="A0A9D1M9L6"/>
<evidence type="ECO:0000313" key="4">
    <source>
        <dbReference type="EMBL" id="HIU56207.1"/>
    </source>
</evidence>
<name>A0A9D1M9L6_9FIRM</name>
<feature type="compositionally biased region" description="Basic and acidic residues" evidence="1">
    <location>
        <begin position="585"/>
        <end position="601"/>
    </location>
</feature>
<dbReference type="GO" id="GO:0005524">
    <property type="term" value="F:ATP binding"/>
    <property type="evidence" value="ECO:0007669"/>
    <property type="project" value="InterPro"/>
</dbReference>
<dbReference type="InterPro" id="IPR046454">
    <property type="entry name" value="GpA_endonuclease"/>
</dbReference>